<feature type="domain" description="DUF4097" evidence="1">
    <location>
        <begin position="47"/>
        <end position="208"/>
    </location>
</feature>
<sequence length="318" mass="33327">MNTIKLKSRFYVIVLGLFALGSLNSCLDNNLSTVSEINQDFSGITSVEVDGAFLEVEYQGETGKQDVSLDALLRSNSDKRHEIVFNVIDGSKLKIEVKTNSGLSGNLRTEGFIRLKGPKAMILDLESGSGKVSAKDVVSTETNLLVGSGEIFAKNISSTLITLNSSSGKIYGEDITGKVSALVSSGNLELLRIEGNIDVEGSSGQTKLIDINGMVNVSVSSGKIELSKVKALGKASLSSGQLFATETGLGSATSLKASSGNIYIQSVSNLKDFNFNISSGCGLVRVGDSLTSGNLVINNGSPNTIRGEVSSGKIEIVN</sequence>
<evidence type="ECO:0000313" key="2">
    <source>
        <dbReference type="EMBL" id="MCR9014721.1"/>
    </source>
</evidence>
<reference evidence="2" key="1">
    <citation type="submission" date="2022-08" db="EMBL/GenBank/DDBJ databases">
        <authorList>
            <person name="Zhang D."/>
        </authorList>
    </citation>
    <scope>NUCLEOTIDE SEQUENCE</scope>
    <source>
        <strain evidence="2">XJ19-11</strain>
    </source>
</reference>
<comment type="caution">
    <text evidence="2">The sequence shown here is derived from an EMBL/GenBank/DDBJ whole genome shotgun (WGS) entry which is preliminary data.</text>
</comment>
<dbReference type="InterPro" id="IPR025164">
    <property type="entry name" value="Toastrack_DUF4097"/>
</dbReference>
<accession>A0A9X2T0B7</accession>
<gene>
    <name evidence="2" type="ORF">NU887_06700</name>
</gene>
<dbReference type="AlphaFoldDB" id="A0A9X2T0B7"/>
<organism evidence="2 3">
    <name type="scientific">Aquiflexum gelatinilyticum</name>
    <dbReference type="NCBI Taxonomy" id="2961943"/>
    <lineage>
        <taxon>Bacteria</taxon>
        <taxon>Pseudomonadati</taxon>
        <taxon>Bacteroidota</taxon>
        <taxon>Cytophagia</taxon>
        <taxon>Cytophagales</taxon>
        <taxon>Cyclobacteriaceae</taxon>
        <taxon>Aquiflexum</taxon>
    </lineage>
</organism>
<keyword evidence="3" id="KW-1185">Reference proteome</keyword>
<name>A0A9X2T0B7_9BACT</name>
<proteinExistence type="predicted"/>
<protein>
    <submittedName>
        <fullName evidence="2">DUF4097 domain-containing protein</fullName>
    </submittedName>
</protein>
<evidence type="ECO:0000313" key="3">
    <source>
        <dbReference type="Proteomes" id="UP001142175"/>
    </source>
</evidence>
<dbReference type="EMBL" id="JANSUY010000003">
    <property type="protein sequence ID" value="MCR9014721.1"/>
    <property type="molecule type" value="Genomic_DNA"/>
</dbReference>
<evidence type="ECO:0000259" key="1">
    <source>
        <dbReference type="Pfam" id="PF13349"/>
    </source>
</evidence>
<dbReference type="RefSeq" id="WP_258422602.1">
    <property type="nucleotide sequence ID" value="NZ_JANSUY010000003.1"/>
</dbReference>
<dbReference type="Pfam" id="PF13349">
    <property type="entry name" value="DUF4097"/>
    <property type="match status" value="1"/>
</dbReference>
<dbReference type="Proteomes" id="UP001142175">
    <property type="component" value="Unassembled WGS sequence"/>
</dbReference>